<sequence length="54" mass="6352">MAVSFERFVRGKHDWDGETLSSRSRKEVDDIIETLTKVELVELISEYLEDRLPL</sequence>
<gene>
    <name evidence="1" type="ORF">UFOVP826_34</name>
</gene>
<dbReference type="EMBL" id="LR796765">
    <property type="protein sequence ID" value="CAB4164412.1"/>
    <property type="molecule type" value="Genomic_DNA"/>
</dbReference>
<proteinExistence type="predicted"/>
<protein>
    <submittedName>
        <fullName evidence="1">Uncharacterized protein</fullName>
    </submittedName>
</protein>
<reference evidence="1" key="1">
    <citation type="submission" date="2020-04" db="EMBL/GenBank/DDBJ databases">
        <authorList>
            <person name="Chiriac C."/>
            <person name="Salcher M."/>
            <person name="Ghai R."/>
            <person name="Kavagutti S V."/>
        </authorList>
    </citation>
    <scope>NUCLEOTIDE SEQUENCE</scope>
</reference>
<evidence type="ECO:0000313" key="1">
    <source>
        <dbReference type="EMBL" id="CAB4164412.1"/>
    </source>
</evidence>
<organism evidence="1">
    <name type="scientific">uncultured Caudovirales phage</name>
    <dbReference type="NCBI Taxonomy" id="2100421"/>
    <lineage>
        <taxon>Viruses</taxon>
        <taxon>Duplodnaviria</taxon>
        <taxon>Heunggongvirae</taxon>
        <taxon>Uroviricota</taxon>
        <taxon>Caudoviricetes</taxon>
        <taxon>Peduoviridae</taxon>
        <taxon>Maltschvirus</taxon>
        <taxon>Maltschvirus maltsch</taxon>
    </lineage>
</organism>
<accession>A0A6J5P001</accession>
<name>A0A6J5P001_9CAUD</name>